<reference evidence="1" key="1">
    <citation type="submission" date="2018-11" db="EMBL/GenBank/DDBJ databases">
        <authorList>
            <consortium name="Pathogen Informatics"/>
        </authorList>
    </citation>
    <scope>NUCLEOTIDE SEQUENCE</scope>
</reference>
<dbReference type="Proteomes" id="UP000784294">
    <property type="component" value="Unassembled WGS sequence"/>
</dbReference>
<gene>
    <name evidence="1" type="ORF">PXEA_LOCUS27354</name>
</gene>
<accession>A0A3S5B1F2</accession>
<evidence type="ECO:0000313" key="1">
    <source>
        <dbReference type="EMBL" id="VEL33914.1"/>
    </source>
</evidence>
<sequence length="150" mass="16727">MTKLRKIGLNETLSASISAAQPVRQTITLILRNVKLWLRLDVSASRTGERESRLPTQSPAPSSLTLSSFVCPCILLFVCQRLRPFLPLSAPLEASIRDSASVYACLYDRLTSPNVDSCSIAYFTLSLSIPLSHTHIHTYTHTYTCIQMDR</sequence>
<comment type="caution">
    <text evidence="1">The sequence shown here is derived from an EMBL/GenBank/DDBJ whole genome shotgun (WGS) entry which is preliminary data.</text>
</comment>
<proteinExistence type="predicted"/>
<name>A0A3S5B1F2_9PLAT</name>
<protein>
    <submittedName>
        <fullName evidence="1">Uncharacterized protein</fullName>
    </submittedName>
</protein>
<dbReference type="AlphaFoldDB" id="A0A3S5B1F2"/>
<evidence type="ECO:0000313" key="2">
    <source>
        <dbReference type="Proteomes" id="UP000784294"/>
    </source>
</evidence>
<keyword evidence="2" id="KW-1185">Reference proteome</keyword>
<organism evidence="1 2">
    <name type="scientific">Protopolystoma xenopodis</name>
    <dbReference type="NCBI Taxonomy" id="117903"/>
    <lineage>
        <taxon>Eukaryota</taxon>
        <taxon>Metazoa</taxon>
        <taxon>Spiralia</taxon>
        <taxon>Lophotrochozoa</taxon>
        <taxon>Platyhelminthes</taxon>
        <taxon>Monogenea</taxon>
        <taxon>Polyopisthocotylea</taxon>
        <taxon>Polystomatidea</taxon>
        <taxon>Polystomatidae</taxon>
        <taxon>Protopolystoma</taxon>
    </lineage>
</organism>
<dbReference type="EMBL" id="CAAALY010246651">
    <property type="protein sequence ID" value="VEL33914.1"/>
    <property type="molecule type" value="Genomic_DNA"/>
</dbReference>